<evidence type="ECO:0000256" key="17">
    <source>
        <dbReference type="ARBA" id="ARBA00023170"/>
    </source>
</evidence>
<dbReference type="FunFam" id="1.10.510.10:FF:000018">
    <property type="entry name" value="Receptor protein serine/threonine kinase"/>
    <property type="match status" value="1"/>
</dbReference>
<dbReference type="EC" id="2.7.11.30" evidence="5"/>
<protein>
    <recommendedName>
        <fullName evidence="5">receptor protein serine/threonine kinase</fullName>
        <ecNumber evidence="5">2.7.11.30</ecNumber>
    </recommendedName>
</protein>
<keyword evidence="26" id="KW-1185">Reference proteome</keyword>
<keyword evidence="15 22" id="KW-1133">Transmembrane helix</keyword>
<evidence type="ECO:0000256" key="11">
    <source>
        <dbReference type="ARBA" id="ARBA00022741"/>
    </source>
</evidence>
<evidence type="ECO:0000256" key="15">
    <source>
        <dbReference type="ARBA" id="ARBA00022989"/>
    </source>
</evidence>
<evidence type="ECO:0000256" key="19">
    <source>
        <dbReference type="ARBA" id="ARBA00047681"/>
    </source>
</evidence>
<dbReference type="InterPro" id="IPR001245">
    <property type="entry name" value="Ser-Thr/Tyr_kinase_cat_dom"/>
</dbReference>
<dbReference type="PANTHER" id="PTHR23255:SF72">
    <property type="entry name" value="RECEPTOR PROTEIN SERINE_THREONINE KINASE"/>
    <property type="match status" value="1"/>
</dbReference>
<dbReference type="InterPro" id="IPR008271">
    <property type="entry name" value="Ser/Thr_kinase_AS"/>
</dbReference>
<feature type="binding site" evidence="21">
    <location>
        <position position="226"/>
    </location>
    <ligand>
        <name>ATP</name>
        <dbReference type="ChEBI" id="CHEBI:30616"/>
    </ligand>
</feature>
<dbReference type="Pfam" id="PF07714">
    <property type="entry name" value="PK_Tyr_Ser-Thr"/>
    <property type="match status" value="1"/>
</dbReference>
<keyword evidence="16 22" id="KW-0472">Membrane</keyword>
<dbReference type="InterPro" id="IPR000472">
    <property type="entry name" value="Activin_recp"/>
</dbReference>
<dbReference type="GO" id="GO:0004675">
    <property type="term" value="F:transmembrane receptor protein serine/threonine kinase activity"/>
    <property type="evidence" value="ECO:0007669"/>
    <property type="project" value="UniProtKB-EC"/>
</dbReference>
<dbReference type="InterPro" id="IPR045860">
    <property type="entry name" value="Snake_toxin-like_sf"/>
</dbReference>
<evidence type="ECO:0000256" key="20">
    <source>
        <dbReference type="ARBA" id="ARBA00048773"/>
    </source>
</evidence>
<evidence type="ECO:0000259" key="24">
    <source>
        <dbReference type="PROSITE" id="PS51256"/>
    </source>
</evidence>
<evidence type="ECO:0000256" key="21">
    <source>
        <dbReference type="PROSITE-ProRule" id="PRU10141"/>
    </source>
</evidence>
<reference evidence="25 26" key="1">
    <citation type="submission" date="2024-02" db="EMBL/GenBank/DDBJ databases">
        <title>Chromosome-scale genome assembly of the rough periwinkle Littorina saxatilis.</title>
        <authorList>
            <person name="De Jode A."/>
            <person name="Faria R."/>
            <person name="Formenti G."/>
            <person name="Sims Y."/>
            <person name="Smith T.P."/>
            <person name="Tracey A."/>
            <person name="Wood J.M.D."/>
            <person name="Zagrodzka Z.B."/>
            <person name="Johannesson K."/>
            <person name="Butlin R.K."/>
            <person name="Leder E.H."/>
        </authorList>
    </citation>
    <scope>NUCLEOTIDE SEQUENCE [LARGE SCALE GENOMIC DNA]</scope>
    <source>
        <strain evidence="25">Snail1</strain>
        <tissue evidence="25">Muscle</tissue>
    </source>
</reference>
<evidence type="ECO:0000256" key="8">
    <source>
        <dbReference type="ARBA" id="ARBA00022692"/>
    </source>
</evidence>
<dbReference type="PROSITE" id="PS00107">
    <property type="entry name" value="PROTEIN_KINASE_ATP"/>
    <property type="match status" value="1"/>
</dbReference>
<evidence type="ECO:0000259" key="23">
    <source>
        <dbReference type="PROSITE" id="PS50011"/>
    </source>
</evidence>
<evidence type="ECO:0000256" key="4">
    <source>
        <dbReference type="ARBA" id="ARBA00009605"/>
    </source>
</evidence>
<dbReference type="PROSITE" id="PS00108">
    <property type="entry name" value="PROTEIN_KINASE_ST"/>
    <property type="match status" value="1"/>
</dbReference>
<dbReference type="GO" id="GO:0046872">
    <property type="term" value="F:metal ion binding"/>
    <property type="evidence" value="ECO:0007669"/>
    <property type="project" value="UniProtKB-KW"/>
</dbReference>
<dbReference type="InterPro" id="IPR011009">
    <property type="entry name" value="Kinase-like_dom_sf"/>
</dbReference>
<evidence type="ECO:0000256" key="12">
    <source>
        <dbReference type="ARBA" id="ARBA00022777"/>
    </source>
</evidence>
<comment type="catalytic activity">
    <reaction evidence="19">
        <text>L-seryl-[receptor-protein] + ATP = O-phospho-L-seryl-[receptor-protein] + ADP + H(+)</text>
        <dbReference type="Rhea" id="RHEA:18673"/>
        <dbReference type="Rhea" id="RHEA-COMP:11022"/>
        <dbReference type="Rhea" id="RHEA-COMP:11023"/>
        <dbReference type="ChEBI" id="CHEBI:15378"/>
        <dbReference type="ChEBI" id="CHEBI:29999"/>
        <dbReference type="ChEBI" id="CHEBI:30616"/>
        <dbReference type="ChEBI" id="CHEBI:83421"/>
        <dbReference type="ChEBI" id="CHEBI:456216"/>
        <dbReference type="EC" id="2.7.11.30"/>
    </reaction>
</comment>
<evidence type="ECO:0000256" key="7">
    <source>
        <dbReference type="ARBA" id="ARBA00022679"/>
    </source>
</evidence>
<dbReference type="SMART" id="SM00220">
    <property type="entry name" value="S_TKc"/>
    <property type="match status" value="1"/>
</dbReference>
<dbReference type="InterPro" id="IPR017441">
    <property type="entry name" value="Protein_kinase_ATP_BS"/>
</dbReference>
<evidence type="ECO:0000256" key="1">
    <source>
        <dbReference type="ARBA" id="ARBA00001936"/>
    </source>
</evidence>
<dbReference type="EMBL" id="JBAMIC010000002">
    <property type="protein sequence ID" value="KAK7111571.1"/>
    <property type="molecule type" value="Genomic_DNA"/>
</dbReference>
<comment type="cofactor">
    <cofactor evidence="1">
        <name>Mn(2+)</name>
        <dbReference type="ChEBI" id="CHEBI:29035"/>
    </cofactor>
</comment>
<evidence type="ECO:0000256" key="6">
    <source>
        <dbReference type="ARBA" id="ARBA00022527"/>
    </source>
</evidence>
<dbReference type="FunFam" id="3.30.200.20:FF:000064">
    <property type="entry name" value="Receptor protein serine/threonine kinase"/>
    <property type="match status" value="1"/>
</dbReference>
<evidence type="ECO:0000256" key="13">
    <source>
        <dbReference type="ARBA" id="ARBA00022840"/>
    </source>
</evidence>
<dbReference type="SUPFAM" id="SSF56112">
    <property type="entry name" value="Protein kinase-like (PK-like)"/>
    <property type="match status" value="1"/>
</dbReference>
<dbReference type="InterPro" id="IPR000333">
    <property type="entry name" value="TGFB_receptor"/>
</dbReference>
<comment type="similarity">
    <text evidence="4">Belongs to the protein kinase superfamily. TKL Ser/Thr protein kinase family. TGFB receptor subfamily.</text>
</comment>
<keyword evidence="9" id="KW-0479">Metal-binding</keyword>
<evidence type="ECO:0000256" key="9">
    <source>
        <dbReference type="ARBA" id="ARBA00022723"/>
    </source>
</evidence>
<dbReference type="Gene3D" id="1.10.510.10">
    <property type="entry name" value="Transferase(Phosphotransferase) domain 1"/>
    <property type="match status" value="1"/>
</dbReference>
<keyword evidence="8 22" id="KW-0812">Transmembrane</keyword>
<comment type="subcellular location">
    <subcellularLocation>
        <location evidence="3">Membrane</location>
        <topology evidence="3">Single-pass type I membrane protein</topology>
    </subcellularLocation>
</comment>
<gene>
    <name evidence="25" type="ORF">V1264_011180</name>
</gene>
<dbReference type="PROSITE" id="PS51256">
    <property type="entry name" value="GS"/>
    <property type="match status" value="1"/>
</dbReference>
<evidence type="ECO:0000256" key="2">
    <source>
        <dbReference type="ARBA" id="ARBA00001946"/>
    </source>
</evidence>
<keyword evidence="10" id="KW-0732">Signal</keyword>
<dbReference type="GO" id="GO:0005886">
    <property type="term" value="C:plasma membrane"/>
    <property type="evidence" value="ECO:0007669"/>
    <property type="project" value="TreeGrafter"/>
</dbReference>
<dbReference type="AlphaFoldDB" id="A0AAN9GKR2"/>
<dbReference type="PROSITE" id="PS50011">
    <property type="entry name" value="PROTEIN_KINASE_DOM"/>
    <property type="match status" value="1"/>
</dbReference>
<dbReference type="InterPro" id="IPR000719">
    <property type="entry name" value="Prot_kinase_dom"/>
</dbReference>
<dbReference type="Pfam" id="PF08515">
    <property type="entry name" value="TGF_beta_GS"/>
    <property type="match status" value="1"/>
</dbReference>
<dbReference type="SMART" id="SM00467">
    <property type="entry name" value="GS"/>
    <property type="match status" value="1"/>
</dbReference>
<evidence type="ECO:0000256" key="5">
    <source>
        <dbReference type="ARBA" id="ARBA00012401"/>
    </source>
</evidence>
<sequence>MRHIAYGNPVLSRNGTVKMYKCICDDCGDDAFCETSSSCYTAAYKDHPDQDEQYHRSCFSADSSQMSCKIQNLASRIMVSIKCCQGHLCNQDLRPTIPREEPPPDTTWQELWPIVVAIVVPIIIVGMLISAIYLICRHMHKRRMEMLLANERRLLEDDILHGVQQVGENTLKELLDHSCTSGSGSGLPQLVQQTVAKRVMLVDCIGKGRYGEVWKGRFQDEDVAVKIFSSRDEASWRRETDIYNMCLLRHENILGYYGSDMTSWHSCTQLWLITHYHRLGSLYDYLQYNTLDYEQMLTLVHSAAAGLSHLHTEIITNRGKPAIAHRDIKSKNILVRSNFSCCIGDLGLAVIHKQESNLLDLGHNQKVGTKRYMAPELLAETLNPSFFDSFKCVDVYAFGLVIWEVARRTGEYPEEYKPPFYDSVPSDPSFEDMRKTVVVDQTRPVAPNRWFSDLVLNQVSKVARECWSQNPKARLPILRVKKTLSQLLKSVQLLTQQDKALKIENLEKSC</sequence>
<dbReference type="Proteomes" id="UP001374579">
    <property type="component" value="Unassembled WGS sequence"/>
</dbReference>
<dbReference type="InterPro" id="IPR003605">
    <property type="entry name" value="GS_dom"/>
</dbReference>
<keyword evidence="6" id="KW-0723">Serine/threonine-protein kinase</keyword>
<evidence type="ECO:0000256" key="14">
    <source>
        <dbReference type="ARBA" id="ARBA00022842"/>
    </source>
</evidence>
<evidence type="ECO:0000256" key="10">
    <source>
        <dbReference type="ARBA" id="ARBA00022729"/>
    </source>
</evidence>
<keyword evidence="18" id="KW-0325">Glycoprotein</keyword>
<evidence type="ECO:0000256" key="3">
    <source>
        <dbReference type="ARBA" id="ARBA00004479"/>
    </source>
</evidence>
<feature type="domain" description="Protein kinase" evidence="23">
    <location>
        <begin position="199"/>
        <end position="488"/>
    </location>
</feature>
<proteinExistence type="inferred from homology"/>
<evidence type="ECO:0000313" key="25">
    <source>
        <dbReference type="EMBL" id="KAK7111571.1"/>
    </source>
</evidence>
<comment type="caution">
    <text evidence="25">The sequence shown here is derived from an EMBL/GenBank/DDBJ whole genome shotgun (WGS) entry which is preliminary data.</text>
</comment>
<organism evidence="25 26">
    <name type="scientific">Littorina saxatilis</name>
    <dbReference type="NCBI Taxonomy" id="31220"/>
    <lineage>
        <taxon>Eukaryota</taxon>
        <taxon>Metazoa</taxon>
        <taxon>Spiralia</taxon>
        <taxon>Lophotrochozoa</taxon>
        <taxon>Mollusca</taxon>
        <taxon>Gastropoda</taxon>
        <taxon>Caenogastropoda</taxon>
        <taxon>Littorinimorpha</taxon>
        <taxon>Littorinoidea</taxon>
        <taxon>Littorinidae</taxon>
        <taxon>Littorina</taxon>
    </lineage>
</organism>
<dbReference type="PANTHER" id="PTHR23255">
    <property type="entry name" value="TRANSFORMING GROWTH FACTOR-BETA RECEPTOR TYPE I AND II"/>
    <property type="match status" value="1"/>
</dbReference>
<name>A0AAN9GKR2_9CAEN</name>
<feature type="transmembrane region" description="Helical" evidence="22">
    <location>
        <begin position="111"/>
        <end position="136"/>
    </location>
</feature>
<dbReference type="Gene3D" id="3.30.200.20">
    <property type="entry name" value="Phosphorylase Kinase, domain 1"/>
    <property type="match status" value="1"/>
</dbReference>
<keyword evidence="7" id="KW-0808">Transferase</keyword>
<evidence type="ECO:0000256" key="22">
    <source>
        <dbReference type="SAM" id="Phobius"/>
    </source>
</evidence>
<keyword evidence="17" id="KW-0675">Receptor</keyword>
<feature type="domain" description="GS" evidence="24">
    <location>
        <begin position="169"/>
        <end position="198"/>
    </location>
</feature>
<evidence type="ECO:0000256" key="18">
    <source>
        <dbReference type="ARBA" id="ARBA00023180"/>
    </source>
</evidence>
<evidence type="ECO:0000313" key="26">
    <source>
        <dbReference type="Proteomes" id="UP001374579"/>
    </source>
</evidence>
<dbReference type="GO" id="GO:0071363">
    <property type="term" value="P:cellular response to growth factor stimulus"/>
    <property type="evidence" value="ECO:0007669"/>
    <property type="project" value="TreeGrafter"/>
</dbReference>
<keyword evidence="12" id="KW-0418">Kinase</keyword>
<dbReference type="SUPFAM" id="SSF57302">
    <property type="entry name" value="Snake toxin-like"/>
    <property type="match status" value="1"/>
</dbReference>
<comment type="cofactor">
    <cofactor evidence="2">
        <name>Mg(2+)</name>
        <dbReference type="ChEBI" id="CHEBI:18420"/>
    </cofactor>
</comment>
<dbReference type="Pfam" id="PF01064">
    <property type="entry name" value="Activin_recp"/>
    <property type="match status" value="1"/>
</dbReference>
<keyword evidence="13 21" id="KW-0067">ATP-binding</keyword>
<accession>A0AAN9GKR2</accession>
<dbReference type="GO" id="GO:0043235">
    <property type="term" value="C:receptor complex"/>
    <property type="evidence" value="ECO:0007669"/>
    <property type="project" value="TreeGrafter"/>
</dbReference>
<dbReference type="Gene3D" id="2.10.60.10">
    <property type="entry name" value="CD59"/>
    <property type="match status" value="1"/>
</dbReference>
<comment type="catalytic activity">
    <reaction evidence="20">
        <text>L-threonyl-[receptor-protein] + ATP = O-phospho-L-threonyl-[receptor-protein] + ADP + H(+)</text>
        <dbReference type="Rhea" id="RHEA:44880"/>
        <dbReference type="Rhea" id="RHEA-COMP:11024"/>
        <dbReference type="Rhea" id="RHEA-COMP:11025"/>
        <dbReference type="ChEBI" id="CHEBI:15378"/>
        <dbReference type="ChEBI" id="CHEBI:30013"/>
        <dbReference type="ChEBI" id="CHEBI:30616"/>
        <dbReference type="ChEBI" id="CHEBI:61977"/>
        <dbReference type="ChEBI" id="CHEBI:456216"/>
        <dbReference type="EC" id="2.7.11.30"/>
    </reaction>
</comment>
<keyword evidence="11 21" id="KW-0547">Nucleotide-binding</keyword>
<keyword evidence="14" id="KW-0460">Magnesium</keyword>
<dbReference type="GO" id="GO:0005524">
    <property type="term" value="F:ATP binding"/>
    <property type="evidence" value="ECO:0007669"/>
    <property type="project" value="UniProtKB-UniRule"/>
</dbReference>
<evidence type="ECO:0000256" key="16">
    <source>
        <dbReference type="ARBA" id="ARBA00023136"/>
    </source>
</evidence>